<feature type="region of interest" description="Disordered" evidence="1">
    <location>
        <begin position="1"/>
        <end position="26"/>
    </location>
</feature>
<dbReference type="AlphaFoldDB" id="A0A076LJ01"/>
<accession>A0A076LJ01</accession>
<evidence type="ECO:0000256" key="1">
    <source>
        <dbReference type="SAM" id="MobiDB-lite"/>
    </source>
</evidence>
<dbReference type="Proteomes" id="UP000028681">
    <property type="component" value="Chromosome"/>
</dbReference>
<dbReference type="EMBL" id="CP006664">
    <property type="protein sequence ID" value="AIJ06518.1"/>
    <property type="molecule type" value="Genomic_DNA"/>
</dbReference>
<evidence type="ECO:0000313" key="2">
    <source>
        <dbReference type="EMBL" id="AIJ06518.1"/>
    </source>
</evidence>
<protein>
    <submittedName>
        <fullName evidence="2">Uncharacterized protein</fullName>
    </submittedName>
</protein>
<gene>
    <name evidence="2" type="ORF">ETEE_0032</name>
</gene>
<organism evidence="2 3">
    <name type="scientific">Edwardsiella anguillarum ET080813</name>
    <dbReference type="NCBI Taxonomy" id="667120"/>
    <lineage>
        <taxon>Bacteria</taxon>
        <taxon>Pseudomonadati</taxon>
        <taxon>Pseudomonadota</taxon>
        <taxon>Gammaproteobacteria</taxon>
        <taxon>Enterobacterales</taxon>
        <taxon>Hafniaceae</taxon>
        <taxon>Edwardsiella</taxon>
    </lineage>
</organism>
<sequence length="53" mass="6162">MQISSRAGASHKNHIKNNTLNKNRLKAPRYPINYRIKNAILTQPRNRLNIVSH</sequence>
<proteinExistence type="predicted"/>
<evidence type="ECO:0000313" key="3">
    <source>
        <dbReference type="Proteomes" id="UP000028681"/>
    </source>
</evidence>
<reference evidence="2 3" key="1">
    <citation type="journal article" date="2012" name="PLoS ONE">
        <title>Edwardsiella comparative phylogenomics reveal the new intra/inter-species taxonomic relationships, virulence evolution and niche adaptation mechanisms.</title>
        <authorList>
            <person name="Yang M."/>
            <person name="Lv Y."/>
            <person name="Xiao J."/>
            <person name="Wu H."/>
            <person name="Zheng H."/>
            <person name="Liu Q."/>
            <person name="Zhang Y."/>
            <person name="Wang Q."/>
        </authorList>
    </citation>
    <scope>NUCLEOTIDE SEQUENCE [LARGE SCALE GENOMIC DNA]</scope>
    <source>
        <strain evidence="3">080813</strain>
    </source>
</reference>
<name>A0A076LJ01_9GAMM</name>
<dbReference type="HOGENOM" id="CLU_3061089_0_0_6"/>
<dbReference type="KEGG" id="ete:ETEE_0032"/>